<proteinExistence type="predicted"/>
<feature type="transmembrane region" description="Helical" evidence="5">
    <location>
        <begin position="57"/>
        <end position="85"/>
    </location>
</feature>
<feature type="transmembrane region" description="Helical" evidence="5">
    <location>
        <begin position="176"/>
        <end position="194"/>
    </location>
</feature>
<keyword evidence="3 5" id="KW-1133">Transmembrane helix</keyword>
<dbReference type="SUPFAM" id="SSF144091">
    <property type="entry name" value="Rhomboid-like"/>
    <property type="match status" value="1"/>
</dbReference>
<organism evidence="6 7">
    <name type="scientific">Synoicihabitans lomoniglobus</name>
    <dbReference type="NCBI Taxonomy" id="2909285"/>
    <lineage>
        <taxon>Bacteria</taxon>
        <taxon>Pseudomonadati</taxon>
        <taxon>Verrucomicrobiota</taxon>
        <taxon>Opitutia</taxon>
        <taxon>Opitutales</taxon>
        <taxon>Opitutaceae</taxon>
        <taxon>Synoicihabitans</taxon>
    </lineage>
</organism>
<dbReference type="KEGG" id="slom:PXH66_21280"/>
<evidence type="ECO:0000256" key="1">
    <source>
        <dbReference type="ARBA" id="ARBA00004141"/>
    </source>
</evidence>
<name>A0AAE9ZVJ9_9BACT</name>
<dbReference type="GO" id="GO:0016020">
    <property type="term" value="C:membrane"/>
    <property type="evidence" value="ECO:0007669"/>
    <property type="project" value="UniProtKB-SubCell"/>
</dbReference>
<feature type="transmembrane region" description="Helical" evidence="5">
    <location>
        <begin position="123"/>
        <end position="147"/>
    </location>
</feature>
<evidence type="ECO:0000256" key="2">
    <source>
        <dbReference type="ARBA" id="ARBA00022692"/>
    </source>
</evidence>
<evidence type="ECO:0000256" key="3">
    <source>
        <dbReference type="ARBA" id="ARBA00022989"/>
    </source>
</evidence>
<feature type="transmembrane region" description="Helical" evidence="5">
    <location>
        <begin position="97"/>
        <end position="117"/>
    </location>
</feature>
<dbReference type="Proteomes" id="UP001218638">
    <property type="component" value="Chromosome"/>
</dbReference>
<dbReference type="EMBL" id="CP119075">
    <property type="protein sequence ID" value="WED64887.1"/>
    <property type="molecule type" value="Genomic_DNA"/>
</dbReference>
<evidence type="ECO:0008006" key="8">
    <source>
        <dbReference type="Google" id="ProtNLM"/>
    </source>
</evidence>
<gene>
    <name evidence="6" type="ORF">PXH66_21280</name>
</gene>
<protein>
    <recommendedName>
        <fullName evidence="8">Peptidase S54 rhomboid domain-containing protein</fullName>
    </recommendedName>
</protein>
<dbReference type="AlphaFoldDB" id="A0AAE9ZVJ9"/>
<feature type="transmembrane region" description="Helical" evidence="5">
    <location>
        <begin position="20"/>
        <end position="37"/>
    </location>
</feature>
<dbReference type="InterPro" id="IPR035952">
    <property type="entry name" value="Rhomboid-like_sf"/>
</dbReference>
<evidence type="ECO:0000313" key="6">
    <source>
        <dbReference type="EMBL" id="WED64887.1"/>
    </source>
</evidence>
<dbReference type="Gene3D" id="1.20.1540.10">
    <property type="entry name" value="Rhomboid-like"/>
    <property type="match status" value="1"/>
</dbReference>
<reference evidence="6" key="1">
    <citation type="submission" date="2023-03" db="EMBL/GenBank/DDBJ databases">
        <title>Lomoglobus Profundus gen. nov., sp. nov., a novel member of the phylum Verrucomicrobia, isolated from deep-marine sediment of South China Sea.</title>
        <authorList>
            <person name="Ahmad T."/>
            <person name="Ishaq S.E."/>
            <person name="Wang F."/>
        </authorList>
    </citation>
    <scope>NUCLEOTIDE SEQUENCE</scope>
    <source>
        <strain evidence="6">LMO-M01</strain>
    </source>
</reference>
<comment type="subcellular location">
    <subcellularLocation>
        <location evidence="1">Membrane</location>
        <topology evidence="1">Multi-pass membrane protein</topology>
    </subcellularLocation>
</comment>
<accession>A0AAE9ZVJ9</accession>
<evidence type="ECO:0000313" key="7">
    <source>
        <dbReference type="Proteomes" id="UP001218638"/>
    </source>
</evidence>
<keyword evidence="7" id="KW-1185">Reference proteome</keyword>
<feature type="transmembrane region" description="Helical" evidence="5">
    <location>
        <begin position="154"/>
        <end position="170"/>
    </location>
</feature>
<keyword evidence="2 5" id="KW-0812">Transmembrane</keyword>
<evidence type="ECO:0000256" key="4">
    <source>
        <dbReference type="ARBA" id="ARBA00023136"/>
    </source>
</evidence>
<dbReference type="RefSeq" id="WP_330931848.1">
    <property type="nucleotide sequence ID" value="NZ_CP119075.1"/>
</dbReference>
<keyword evidence="4 5" id="KW-0472">Membrane</keyword>
<evidence type="ECO:0000256" key="5">
    <source>
        <dbReference type="SAM" id="Phobius"/>
    </source>
</evidence>
<sequence>MPSWINKIERRLEPLAINNITLYLVIAQTFVLLAGLMKRIDVMQLIFVPAWFLQGDWWRIFSFVAMPPGFGMLVAFALYLFYLYGNALEHYFGTLRYNLFLLTGYLLTVGLAFLSPGEPATNVFLGGSVFLAFAFLNPDFVLHLFFILPVKIKWIALVTWVFYGFNLVVGSMTERLAVLAATGNFLIFFGREIVQRIRTGRRAVTQQAKRAKLKQELGPMHKCSVCGRDSDAETELGFRYRTEGDKEVCYCEDHLPPRE</sequence>